<comment type="similarity">
    <text evidence="1">Belongs to the Fur family.</text>
</comment>
<gene>
    <name evidence="8" type="ORF">EC580_08420</name>
</gene>
<dbReference type="InterPro" id="IPR043135">
    <property type="entry name" value="Fur_C"/>
</dbReference>
<keyword evidence="2" id="KW-0678">Repressor</keyword>
<protein>
    <submittedName>
        <fullName evidence="8">Transcriptional repressor</fullName>
    </submittedName>
</protein>
<sequence length="174" mass="19426">MKHLAMASKTAKAVGDDEATRRIRALGQRITVLRVAVLRTLLEAGQPLSHQEIQQRVENQEALPIDRVSLYRNLEWLVQMGLAHRITADDRVWRFSARRDQEAPPHPHFHCTRCGQVFCLVDASVAIPAVPSGYEVKELEVVLNGFCPQCGRHAADTTLPREEAQSSVTASRPS</sequence>
<dbReference type="Pfam" id="PF01475">
    <property type="entry name" value="FUR"/>
    <property type="match status" value="1"/>
</dbReference>
<name>A0A3M8R4J3_9PROT</name>
<keyword evidence="3 7" id="KW-0862">Zinc</keyword>
<dbReference type="PANTHER" id="PTHR33202">
    <property type="entry name" value="ZINC UPTAKE REGULATION PROTEIN"/>
    <property type="match status" value="1"/>
</dbReference>
<organism evidence="8">
    <name type="scientific">Acidithiobacillus sulfuriphilus</name>
    <dbReference type="NCBI Taxonomy" id="1867749"/>
    <lineage>
        <taxon>Bacteria</taxon>
        <taxon>Pseudomonadati</taxon>
        <taxon>Pseudomonadota</taxon>
        <taxon>Acidithiobacillia</taxon>
        <taxon>Acidithiobacillales</taxon>
        <taxon>Acidithiobacillaceae</taxon>
        <taxon>Acidithiobacillus</taxon>
    </lineage>
</organism>
<evidence type="ECO:0000256" key="1">
    <source>
        <dbReference type="ARBA" id="ARBA00007957"/>
    </source>
</evidence>
<dbReference type="InterPro" id="IPR036390">
    <property type="entry name" value="WH_DNA-bd_sf"/>
</dbReference>
<dbReference type="AlphaFoldDB" id="A0A3M8R4J3"/>
<dbReference type="CDD" id="cd07153">
    <property type="entry name" value="Fur_like"/>
    <property type="match status" value="1"/>
</dbReference>
<comment type="caution">
    <text evidence="8">The sequence shown here is derived from an EMBL/GenBank/DDBJ whole genome shotgun (WGS) entry which is preliminary data.</text>
</comment>
<dbReference type="Gene3D" id="1.10.10.10">
    <property type="entry name" value="Winged helix-like DNA-binding domain superfamily/Winged helix DNA-binding domain"/>
    <property type="match status" value="1"/>
</dbReference>
<dbReference type="InterPro" id="IPR036388">
    <property type="entry name" value="WH-like_DNA-bd_sf"/>
</dbReference>
<evidence type="ECO:0000256" key="3">
    <source>
        <dbReference type="ARBA" id="ARBA00022833"/>
    </source>
</evidence>
<dbReference type="GO" id="GO:0045892">
    <property type="term" value="P:negative regulation of DNA-templated transcription"/>
    <property type="evidence" value="ECO:0007669"/>
    <property type="project" value="TreeGrafter"/>
</dbReference>
<comment type="cofactor">
    <cofactor evidence="7">
        <name>Zn(2+)</name>
        <dbReference type="ChEBI" id="CHEBI:29105"/>
    </cofactor>
    <text evidence="7">Binds 1 zinc ion per subunit.</text>
</comment>
<evidence type="ECO:0000256" key="6">
    <source>
        <dbReference type="ARBA" id="ARBA00023163"/>
    </source>
</evidence>
<feature type="binding site" evidence="7">
    <location>
        <position position="114"/>
    </location>
    <ligand>
        <name>Zn(2+)</name>
        <dbReference type="ChEBI" id="CHEBI:29105"/>
    </ligand>
</feature>
<feature type="binding site" evidence="7">
    <location>
        <position position="150"/>
    </location>
    <ligand>
        <name>Zn(2+)</name>
        <dbReference type="ChEBI" id="CHEBI:29105"/>
    </ligand>
</feature>
<reference evidence="8" key="1">
    <citation type="submission" date="2018-10" db="EMBL/GenBank/DDBJ databases">
        <title>Acidithiobacillus sulfuriphilus sp. nov.: an extremely acidophilic sulfur-oxidizing chemolithotroph isolated from a neutral pH environment.</title>
        <authorList>
            <person name="Falagan C."/>
            <person name="Moya-Beltran A."/>
            <person name="Quatrini R."/>
            <person name="Johnson D.B."/>
        </authorList>
    </citation>
    <scope>NUCLEOTIDE SEQUENCE [LARGE SCALE GENOMIC DNA]</scope>
    <source>
        <strain evidence="8">CJ-2</strain>
    </source>
</reference>
<keyword evidence="5" id="KW-0238">DNA-binding</keyword>
<dbReference type="OrthoDB" id="8659436at2"/>
<evidence type="ECO:0000256" key="2">
    <source>
        <dbReference type="ARBA" id="ARBA00022491"/>
    </source>
</evidence>
<keyword evidence="7" id="KW-0479">Metal-binding</keyword>
<dbReference type="EMBL" id="RIZI01000169">
    <property type="protein sequence ID" value="RNF61480.1"/>
    <property type="molecule type" value="Genomic_DNA"/>
</dbReference>
<evidence type="ECO:0000256" key="7">
    <source>
        <dbReference type="PIRSR" id="PIRSR602481-1"/>
    </source>
</evidence>
<evidence type="ECO:0000256" key="5">
    <source>
        <dbReference type="ARBA" id="ARBA00023125"/>
    </source>
</evidence>
<dbReference type="SUPFAM" id="SSF46785">
    <property type="entry name" value="Winged helix' DNA-binding domain"/>
    <property type="match status" value="1"/>
</dbReference>
<feature type="binding site" evidence="7">
    <location>
        <position position="111"/>
    </location>
    <ligand>
        <name>Zn(2+)</name>
        <dbReference type="ChEBI" id="CHEBI:29105"/>
    </ligand>
</feature>
<dbReference type="Gene3D" id="3.30.1490.190">
    <property type="match status" value="1"/>
</dbReference>
<evidence type="ECO:0000313" key="8">
    <source>
        <dbReference type="EMBL" id="RNF61480.1"/>
    </source>
</evidence>
<dbReference type="GO" id="GO:0003700">
    <property type="term" value="F:DNA-binding transcription factor activity"/>
    <property type="evidence" value="ECO:0007669"/>
    <property type="project" value="InterPro"/>
</dbReference>
<keyword evidence="6" id="KW-0804">Transcription</keyword>
<dbReference type="GO" id="GO:0000976">
    <property type="term" value="F:transcription cis-regulatory region binding"/>
    <property type="evidence" value="ECO:0007669"/>
    <property type="project" value="TreeGrafter"/>
</dbReference>
<accession>A0A3M8R4J3</accession>
<dbReference type="PANTHER" id="PTHR33202:SF7">
    <property type="entry name" value="FERRIC UPTAKE REGULATION PROTEIN"/>
    <property type="match status" value="1"/>
</dbReference>
<proteinExistence type="inferred from homology"/>
<evidence type="ECO:0000256" key="4">
    <source>
        <dbReference type="ARBA" id="ARBA00023015"/>
    </source>
</evidence>
<dbReference type="GO" id="GO:1900376">
    <property type="term" value="P:regulation of secondary metabolite biosynthetic process"/>
    <property type="evidence" value="ECO:0007669"/>
    <property type="project" value="TreeGrafter"/>
</dbReference>
<keyword evidence="4" id="KW-0805">Transcription regulation</keyword>
<dbReference type="InterPro" id="IPR002481">
    <property type="entry name" value="FUR"/>
</dbReference>
<feature type="binding site" evidence="7">
    <location>
        <position position="147"/>
    </location>
    <ligand>
        <name>Zn(2+)</name>
        <dbReference type="ChEBI" id="CHEBI:29105"/>
    </ligand>
</feature>
<dbReference type="GO" id="GO:0008270">
    <property type="term" value="F:zinc ion binding"/>
    <property type="evidence" value="ECO:0007669"/>
    <property type="project" value="TreeGrafter"/>
</dbReference>